<dbReference type="Proteomes" id="UP001529510">
    <property type="component" value="Unassembled WGS sequence"/>
</dbReference>
<keyword evidence="2" id="KW-1185">Reference proteome</keyword>
<feature type="non-terminal residue" evidence="1">
    <location>
        <position position="75"/>
    </location>
</feature>
<sequence>NLTISQSSSAPRCHLDERVFNENIIRRDTTGNFQLPRSERLFMRTGNVEAGEEKSVSGFIKRHQDIKWREASPEL</sequence>
<feature type="non-terminal residue" evidence="1">
    <location>
        <position position="1"/>
    </location>
</feature>
<proteinExistence type="predicted"/>
<comment type="caution">
    <text evidence="1">The sequence shown here is derived from an EMBL/GenBank/DDBJ whole genome shotgun (WGS) entry which is preliminary data.</text>
</comment>
<organism evidence="1 2">
    <name type="scientific">Cirrhinus mrigala</name>
    <name type="common">Mrigala</name>
    <dbReference type="NCBI Taxonomy" id="683832"/>
    <lineage>
        <taxon>Eukaryota</taxon>
        <taxon>Metazoa</taxon>
        <taxon>Chordata</taxon>
        <taxon>Craniata</taxon>
        <taxon>Vertebrata</taxon>
        <taxon>Euteleostomi</taxon>
        <taxon>Actinopterygii</taxon>
        <taxon>Neopterygii</taxon>
        <taxon>Teleostei</taxon>
        <taxon>Ostariophysi</taxon>
        <taxon>Cypriniformes</taxon>
        <taxon>Cyprinidae</taxon>
        <taxon>Labeoninae</taxon>
        <taxon>Labeonini</taxon>
        <taxon>Cirrhinus</taxon>
    </lineage>
</organism>
<dbReference type="EMBL" id="JAMKFB020000004">
    <property type="protein sequence ID" value="KAL0196351.1"/>
    <property type="molecule type" value="Genomic_DNA"/>
</dbReference>
<evidence type="ECO:0000313" key="2">
    <source>
        <dbReference type="Proteomes" id="UP001529510"/>
    </source>
</evidence>
<accession>A0ABD0REU3</accession>
<dbReference type="AlphaFoldDB" id="A0ABD0REU3"/>
<name>A0ABD0REU3_CIRMR</name>
<evidence type="ECO:0000313" key="1">
    <source>
        <dbReference type="EMBL" id="KAL0196351.1"/>
    </source>
</evidence>
<gene>
    <name evidence="1" type="ORF">M9458_009923</name>
</gene>
<reference evidence="1 2" key="1">
    <citation type="submission" date="2024-05" db="EMBL/GenBank/DDBJ databases">
        <title>Genome sequencing and assembly of Indian major carp, Cirrhinus mrigala (Hamilton, 1822).</title>
        <authorList>
            <person name="Mohindra V."/>
            <person name="Chowdhury L.M."/>
            <person name="Lal K."/>
            <person name="Jena J.K."/>
        </authorList>
    </citation>
    <scope>NUCLEOTIDE SEQUENCE [LARGE SCALE GENOMIC DNA]</scope>
    <source>
        <strain evidence="1">CM1030</strain>
        <tissue evidence="1">Blood</tissue>
    </source>
</reference>
<protein>
    <submittedName>
        <fullName evidence="1">Uncharacterized protein</fullName>
    </submittedName>
</protein>